<evidence type="ECO:0000313" key="1">
    <source>
        <dbReference type="EMBL" id="SEN79178.1"/>
    </source>
</evidence>
<evidence type="ECO:0000313" key="2">
    <source>
        <dbReference type="Proteomes" id="UP000198657"/>
    </source>
</evidence>
<dbReference type="EMBL" id="FODN01000001">
    <property type="protein sequence ID" value="SEN79178.1"/>
    <property type="molecule type" value="Genomic_DNA"/>
</dbReference>
<reference evidence="2" key="1">
    <citation type="submission" date="2016-10" db="EMBL/GenBank/DDBJ databases">
        <authorList>
            <person name="Varghese N."/>
            <person name="Submissions S."/>
        </authorList>
    </citation>
    <scope>NUCLEOTIDE SEQUENCE [LARGE SCALE GENOMIC DNA]</scope>
    <source>
        <strain evidence="2">CGMCC 1.8704</strain>
    </source>
</reference>
<dbReference type="Proteomes" id="UP000198657">
    <property type="component" value="Unassembled WGS sequence"/>
</dbReference>
<protein>
    <submittedName>
        <fullName evidence="1">Uncharacterized protein</fullName>
    </submittedName>
</protein>
<dbReference type="AlphaFoldDB" id="A0A1H8JG57"/>
<sequence length="233" mass="27379">MEFLKSHNCFFFKKLQLYLNYFHPLKNDKLTHMKYKIAVFFSLVFVLFSCKNDDQKRIAENKKEIQKREIIFANIQKGWVLYDEPVTEAGEKSIASWNEWRMFLAELAQKPKKTIGAFQQKSKALSKKAMALNDNIPYEYNKPQIKSRISTLITKVRLLDLFIHLDNIPDKKVTLLVSEINLELVSLQRQMDKIVEKSKIPIEEGESELWRMMDTSRAIPNTPVIDPNIPRVE</sequence>
<gene>
    <name evidence="1" type="ORF">SAMN04487942_0977</name>
</gene>
<organism evidence="1 2">
    <name type="scientific">Flavobacterium sinopsychrotolerans</name>
    <dbReference type="NCBI Taxonomy" id="604089"/>
    <lineage>
        <taxon>Bacteria</taxon>
        <taxon>Pseudomonadati</taxon>
        <taxon>Bacteroidota</taxon>
        <taxon>Flavobacteriia</taxon>
        <taxon>Flavobacteriales</taxon>
        <taxon>Flavobacteriaceae</taxon>
        <taxon>Flavobacterium</taxon>
    </lineage>
</organism>
<name>A0A1H8JG57_9FLAO</name>
<dbReference type="STRING" id="604089.SAMN04487942_0977"/>
<accession>A0A1H8JG57</accession>
<proteinExistence type="predicted"/>
<keyword evidence="2" id="KW-1185">Reference proteome</keyword>